<dbReference type="HOGENOM" id="CLU_203113_2_0_9"/>
<reference evidence="3 5" key="2">
    <citation type="submission" date="2013-03" db="EMBL/GenBank/DDBJ databases">
        <title>The Genome Sequence of Enterococcus raffinosus ATCC_49464 (PacBio/Illumina hybrid assembly).</title>
        <authorList>
            <consortium name="The Broad Institute Genomics Platform"/>
            <consortium name="The Broad Institute Genome Sequencing Center for Infectious Disease"/>
            <person name="Earl A."/>
            <person name="Russ C."/>
            <person name="Gilmore M."/>
            <person name="Surin D."/>
            <person name="Walker B."/>
            <person name="Young S."/>
            <person name="Zeng Q."/>
            <person name="Gargeya S."/>
            <person name="Fitzgerald M."/>
            <person name="Haas B."/>
            <person name="Abouelleil A."/>
            <person name="Allen A.W."/>
            <person name="Alvarado L."/>
            <person name="Arachchi H.M."/>
            <person name="Berlin A.M."/>
            <person name="Chapman S.B."/>
            <person name="Gainer-Dewar J."/>
            <person name="Goldberg J."/>
            <person name="Griggs A."/>
            <person name="Gujja S."/>
            <person name="Hansen M."/>
            <person name="Howarth C."/>
            <person name="Imamovic A."/>
            <person name="Ireland A."/>
            <person name="Larimer J."/>
            <person name="McCowan C."/>
            <person name="Murphy C."/>
            <person name="Pearson M."/>
            <person name="Poon T.W."/>
            <person name="Priest M."/>
            <person name="Roberts A."/>
            <person name="Saif S."/>
            <person name="Shea T."/>
            <person name="Sisk P."/>
            <person name="Sykes S."/>
            <person name="Wortman J."/>
            <person name="Nusbaum C."/>
            <person name="Birren B."/>
        </authorList>
    </citation>
    <scope>NUCLEOTIDE SEQUENCE [LARGE SCALE GENOMIC DNA]</scope>
    <source>
        <strain evidence="3 5">ATCC 49464</strain>
    </source>
</reference>
<dbReference type="EMBL" id="AJAL01000001">
    <property type="protein sequence ID" value="EOH82366.1"/>
    <property type="molecule type" value="Genomic_DNA"/>
</dbReference>
<reference evidence="2 4" key="1">
    <citation type="submission" date="2013-02" db="EMBL/GenBank/DDBJ databases">
        <title>The Genome Sequence of Enterococcus raffinosus ATCC_49464.</title>
        <authorList>
            <consortium name="The Broad Institute Genome Sequencing Platform"/>
            <consortium name="The Broad Institute Genome Sequencing Center for Infectious Disease"/>
            <person name="Earl A.M."/>
            <person name="Gilmore M.S."/>
            <person name="Lebreton F."/>
            <person name="Walker B."/>
            <person name="Young S.K."/>
            <person name="Zeng Q."/>
            <person name="Gargeya S."/>
            <person name="Fitzgerald M."/>
            <person name="Haas B."/>
            <person name="Abouelleil A."/>
            <person name="Alvarado L."/>
            <person name="Arachchi H.M."/>
            <person name="Berlin A.M."/>
            <person name="Chapman S.B."/>
            <person name="Dewar J."/>
            <person name="Goldberg J."/>
            <person name="Griggs A."/>
            <person name="Gujja S."/>
            <person name="Hansen M."/>
            <person name="Howarth C."/>
            <person name="Imamovic A."/>
            <person name="Larimer J."/>
            <person name="McCowan C."/>
            <person name="Murphy C."/>
            <person name="Neiman D."/>
            <person name="Pearson M."/>
            <person name="Priest M."/>
            <person name="Roberts A."/>
            <person name="Saif S."/>
            <person name="Shea T."/>
            <person name="Sisk P."/>
            <person name="Sykes S."/>
            <person name="Wortman J."/>
            <person name="Nusbaum C."/>
            <person name="Birren B."/>
        </authorList>
    </citation>
    <scope>NUCLEOTIDE SEQUENCE [LARGE SCALE GENOMIC DNA]</scope>
    <source>
        <strain evidence="2 4">ATCC 49464</strain>
    </source>
</reference>
<keyword evidence="1" id="KW-0812">Transmembrane</keyword>
<gene>
    <name evidence="3" type="ORF">I590_01333</name>
    <name evidence="2" type="ORF">UAK_00602</name>
</gene>
<evidence type="ECO:0000313" key="4">
    <source>
        <dbReference type="Proteomes" id="UP000013877"/>
    </source>
</evidence>
<sequence>MYASAILLGSLGMLMLGIHIFFFLKDYSLVDNGKQQKKYLTLNIIGLLCSVLMIISGVLYFFIINNQL</sequence>
<evidence type="ECO:0000256" key="1">
    <source>
        <dbReference type="SAM" id="Phobius"/>
    </source>
</evidence>
<feature type="transmembrane region" description="Helical" evidence="1">
    <location>
        <begin position="44"/>
        <end position="64"/>
    </location>
</feature>
<dbReference type="Proteomes" id="UP000013877">
    <property type="component" value="Unassembled WGS sequence"/>
</dbReference>
<evidence type="ECO:0000313" key="3">
    <source>
        <dbReference type="EMBL" id="EOT77796.1"/>
    </source>
</evidence>
<proteinExistence type="predicted"/>
<accession>R2RP65</accession>
<name>R2RP65_9ENTE</name>
<organism evidence="2 4">
    <name type="scientific">Enterococcus raffinosus ATCC 49464</name>
    <dbReference type="NCBI Taxonomy" id="1158602"/>
    <lineage>
        <taxon>Bacteria</taxon>
        <taxon>Bacillati</taxon>
        <taxon>Bacillota</taxon>
        <taxon>Bacilli</taxon>
        <taxon>Lactobacillales</taxon>
        <taxon>Enterococcaceae</taxon>
        <taxon>Enterococcus</taxon>
    </lineage>
</organism>
<evidence type="ECO:0000313" key="5">
    <source>
        <dbReference type="Proteomes" id="UP000014158"/>
    </source>
</evidence>
<dbReference type="AlphaFoldDB" id="R2RP65"/>
<dbReference type="EMBL" id="ASWF01000002">
    <property type="protein sequence ID" value="EOT77796.1"/>
    <property type="molecule type" value="Genomic_DNA"/>
</dbReference>
<dbReference type="Proteomes" id="UP000014158">
    <property type="component" value="Unassembled WGS sequence"/>
</dbReference>
<keyword evidence="1" id="KW-0472">Membrane</keyword>
<feature type="transmembrane region" description="Helical" evidence="1">
    <location>
        <begin position="6"/>
        <end position="24"/>
    </location>
</feature>
<protein>
    <submittedName>
        <fullName evidence="2">Uncharacterized protein</fullName>
    </submittedName>
</protein>
<comment type="caution">
    <text evidence="2">The sequence shown here is derived from an EMBL/GenBank/DDBJ whole genome shotgun (WGS) entry which is preliminary data.</text>
</comment>
<keyword evidence="1" id="KW-1133">Transmembrane helix</keyword>
<evidence type="ECO:0000313" key="2">
    <source>
        <dbReference type="EMBL" id="EOH82366.1"/>
    </source>
</evidence>
<keyword evidence="5" id="KW-1185">Reference proteome</keyword>